<dbReference type="Pfam" id="PF04230">
    <property type="entry name" value="PS_pyruv_trans"/>
    <property type="match status" value="1"/>
</dbReference>
<dbReference type="PANTHER" id="PTHR36836">
    <property type="entry name" value="COLANIC ACID BIOSYNTHESIS PROTEIN WCAK"/>
    <property type="match status" value="1"/>
</dbReference>
<dbReference type="EMBL" id="CP058316">
    <property type="protein sequence ID" value="QLD10790.1"/>
    <property type="molecule type" value="Genomic_DNA"/>
</dbReference>
<organism evidence="2 3">
    <name type="scientific">Microbacterium oleivorans</name>
    <dbReference type="NCBI Taxonomy" id="273677"/>
    <lineage>
        <taxon>Bacteria</taxon>
        <taxon>Bacillati</taxon>
        <taxon>Actinomycetota</taxon>
        <taxon>Actinomycetes</taxon>
        <taxon>Micrococcales</taxon>
        <taxon>Microbacteriaceae</taxon>
        <taxon>Microbacterium</taxon>
    </lineage>
</organism>
<proteinExistence type="predicted"/>
<reference evidence="2 3" key="1">
    <citation type="submission" date="2020-06" db="EMBL/GenBank/DDBJ databases">
        <authorList>
            <person name="Jo H."/>
        </authorList>
    </citation>
    <scope>NUCLEOTIDE SEQUENCE [LARGE SCALE GENOMIC DNA]</scope>
    <source>
        <strain evidence="2 3">I46</strain>
    </source>
</reference>
<dbReference type="InterPro" id="IPR007345">
    <property type="entry name" value="Polysacch_pyruvyl_Trfase"/>
</dbReference>
<keyword evidence="2" id="KW-0808">Transferase</keyword>
<accession>A0A7D5EWB2</accession>
<gene>
    <name evidence="2" type="ORF">HW566_02725</name>
</gene>
<evidence type="ECO:0000259" key="1">
    <source>
        <dbReference type="Pfam" id="PF04230"/>
    </source>
</evidence>
<dbReference type="PANTHER" id="PTHR36836:SF1">
    <property type="entry name" value="COLANIC ACID BIOSYNTHESIS PROTEIN WCAK"/>
    <property type="match status" value="1"/>
</dbReference>
<protein>
    <submittedName>
        <fullName evidence="2">Polysaccharide pyruvyl transferase family protein</fullName>
    </submittedName>
</protein>
<dbReference type="RefSeq" id="WP_178010197.1">
    <property type="nucleotide sequence ID" value="NZ_CP058316.1"/>
</dbReference>
<dbReference type="Proteomes" id="UP000509638">
    <property type="component" value="Chromosome"/>
</dbReference>
<sequence>MSILTIGDIGVTEGIIHIGDEAMFEAAVDELAARGAAVVGVSANPAESSERYRVPTVARLGFAGLDRAAARERAALLRVAAAGGVTLAADDPAVEALAALDSASGVLIAGGGNLASRWPVHVFERSTLAAMARTRGLPVVVTGQTFGPDLHDGDDEVVAELTCHAAWTGVREHDSAALARGWDARVRVGVDDASFLAGGPDDADRSNASGDVVVSLSGWFAGRPAETVEQGIAELLDAASASVGPVVFHAHFGPIDQGPASGDAALHERVRARMRRPSRVVPSGDSRRSAELARRARLLISSRYHPAVFAAPAGVPVLGLAADDYTRIKLTGALGHWGQDAVVDLDELADVPRRVEELDAARSDIAERADARREAHRADAAAWWDTVAAAFAPAG</sequence>
<feature type="domain" description="Polysaccharide pyruvyl transferase" evidence="1">
    <location>
        <begin position="17"/>
        <end position="323"/>
    </location>
</feature>
<evidence type="ECO:0000313" key="2">
    <source>
        <dbReference type="EMBL" id="QLD10790.1"/>
    </source>
</evidence>
<evidence type="ECO:0000313" key="3">
    <source>
        <dbReference type="Proteomes" id="UP000509638"/>
    </source>
</evidence>
<name>A0A7D5EWB2_9MICO</name>
<dbReference type="AlphaFoldDB" id="A0A7D5EWB2"/>
<dbReference type="GO" id="GO:0016740">
    <property type="term" value="F:transferase activity"/>
    <property type="evidence" value="ECO:0007669"/>
    <property type="project" value="UniProtKB-KW"/>
</dbReference>